<organism evidence="1 2">
    <name type="scientific">Nesidiocoris tenuis</name>
    <dbReference type="NCBI Taxonomy" id="355587"/>
    <lineage>
        <taxon>Eukaryota</taxon>
        <taxon>Metazoa</taxon>
        <taxon>Ecdysozoa</taxon>
        <taxon>Arthropoda</taxon>
        <taxon>Hexapoda</taxon>
        <taxon>Insecta</taxon>
        <taxon>Pterygota</taxon>
        <taxon>Neoptera</taxon>
        <taxon>Paraneoptera</taxon>
        <taxon>Hemiptera</taxon>
        <taxon>Heteroptera</taxon>
        <taxon>Panheteroptera</taxon>
        <taxon>Cimicomorpha</taxon>
        <taxon>Miridae</taxon>
        <taxon>Dicyphina</taxon>
        <taxon>Nesidiocoris</taxon>
    </lineage>
</organism>
<name>A0A6H5G5B5_9HEMI</name>
<evidence type="ECO:0000313" key="2">
    <source>
        <dbReference type="Proteomes" id="UP000479000"/>
    </source>
</evidence>
<evidence type="ECO:0000313" key="1">
    <source>
        <dbReference type="EMBL" id="CAA9997430.1"/>
    </source>
</evidence>
<proteinExistence type="predicted"/>
<sequence length="221" mass="25987">MRANFHQRPAALEESGRQPHNVITKITLFVNVCLSKSVLARESGLRLRLARSAGHQSPRSYKRGQYHKYRPRSFWYWPVVFQASFLMHIPQDEYLRHRSYGHPFDRRLHYRLSSRAVIETLLIVMNLIIHQNYQMQWDWSVHVCRRTREQKQSCERTLFNISFSPCRNSSQDLPQASPHLMTRGRSPRCGILLPRKGSTSSDETPRKNHTGSVITRFTILC</sequence>
<dbReference type="EMBL" id="CADCXU010005794">
    <property type="protein sequence ID" value="CAA9997430.1"/>
    <property type="molecule type" value="Genomic_DNA"/>
</dbReference>
<protein>
    <submittedName>
        <fullName evidence="1">Uncharacterized protein</fullName>
    </submittedName>
</protein>
<reference evidence="1 2" key="1">
    <citation type="submission" date="2020-02" db="EMBL/GenBank/DDBJ databases">
        <authorList>
            <person name="Ferguson B K."/>
        </authorList>
    </citation>
    <scope>NUCLEOTIDE SEQUENCE [LARGE SCALE GENOMIC DNA]</scope>
</reference>
<gene>
    <name evidence="1" type="ORF">NTEN_LOCUS3732</name>
</gene>
<dbReference type="Proteomes" id="UP000479000">
    <property type="component" value="Unassembled WGS sequence"/>
</dbReference>
<dbReference type="AlphaFoldDB" id="A0A6H5G5B5"/>
<accession>A0A6H5G5B5</accession>
<keyword evidence="2" id="KW-1185">Reference proteome</keyword>